<keyword evidence="2 8" id="KW-0489">Methyltransferase</keyword>
<evidence type="ECO:0000256" key="8">
    <source>
        <dbReference type="PROSITE-ProRule" id="PRU00333"/>
    </source>
</evidence>
<dbReference type="InterPro" id="IPR036589">
    <property type="entry name" value="HCY_dom_sf"/>
</dbReference>
<keyword evidence="6" id="KW-0170">Cobalt</keyword>
<dbReference type="EMBL" id="BMZS01000011">
    <property type="protein sequence ID" value="GHD59527.1"/>
    <property type="molecule type" value="Genomic_DNA"/>
</dbReference>
<dbReference type="PROSITE" id="PS50970">
    <property type="entry name" value="HCY"/>
    <property type="match status" value="1"/>
</dbReference>
<evidence type="ECO:0000256" key="7">
    <source>
        <dbReference type="PIRSR" id="PIRSR037505-2"/>
    </source>
</evidence>
<evidence type="ECO:0000256" key="9">
    <source>
        <dbReference type="SAM" id="MobiDB-lite"/>
    </source>
</evidence>
<comment type="caution">
    <text evidence="11">The sequence shown here is derived from an EMBL/GenBank/DDBJ whole genome shotgun (WGS) entry which is preliminary data.</text>
</comment>
<reference evidence="11" key="2">
    <citation type="submission" date="2020-09" db="EMBL/GenBank/DDBJ databases">
        <authorList>
            <person name="Sun Q."/>
            <person name="Kim S."/>
        </authorList>
    </citation>
    <scope>NUCLEOTIDE SEQUENCE</scope>
    <source>
        <strain evidence="11">KCTC 42651</strain>
    </source>
</reference>
<dbReference type="InterPro" id="IPR003726">
    <property type="entry name" value="HCY_dom"/>
</dbReference>
<proteinExistence type="inferred from homology"/>
<dbReference type="InterPro" id="IPR017226">
    <property type="entry name" value="BHMT-like"/>
</dbReference>
<dbReference type="InterPro" id="IPR050554">
    <property type="entry name" value="Met_Synthase/Corrinoid"/>
</dbReference>
<feature type="compositionally biased region" description="Basic and acidic residues" evidence="9">
    <location>
        <begin position="324"/>
        <end position="336"/>
    </location>
</feature>
<evidence type="ECO:0000256" key="6">
    <source>
        <dbReference type="ARBA" id="ARBA00023285"/>
    </source>
</evidence>
<gene>
    <name evidence="11" type="ORF">GCM10017083_43850</name>
</gene>
<evidence type="ECO:0000313" key="11">
    <source>
        <dbReference type="EMBL" id="GHD59527.1"/>
    </source>
</evidence>
<sequence>MTDCLTALLAERGHLIADGAMGTNLFALGLETGDSPELWNVEHPDRVAAVHRGFLEAGSDIVLTNSFGGSRHRLKLHHAQDRVAELNAAAARIARAEADAFAGRAGRRVLVAGSIGPTGELFVPLGALTPAEGVEAFAEQAAGLAEGGVDLLWIETMSAPEEVTAAVAGAARTGLPLVVTMTFDTNGRTMMGLTPDGFADFARGLTPRPAAIGANCGVGPAELIDTVLGITAADPAAVVIAKGNCGIPQYVDGRIVYDGTPEAMAAYARLARDAGARIVGGCCGSTAVHVKAIADALAGYVPGLRPDATRLTEILGTPWAKRGRLADSDPREDGERRRGRRRRA</sequence>
<dbReference type="GO" id="GO:0046653">
    <property type="term" value="P:tetrahydrofolate metabolic process"/>
    <property type="evidence" value="ECO:0007669"/>
    <property type="project" value="TreeGrafter"/>
</dbReference>
<feature type="binding site" evidence="7 8">
    <location>
        <position position="283"/>
    </location>
    <ligand>
        <name>Zn(2+)</name>
        <dbReference type="ChEBI" id="CHEBI:29105"/>
    </ligand>
</feature>
<comment type="similarity">
    <text evidence="1">Belongs to the vitamin-B12 dependent methionine synthase family.</text>
</comment>
<evidence type="ECO:0000256" key="5">
    <source>
        <dbReference type="ARBA" id="ARBA00022723"/>
    </source>
</evidence>
<keyword evidence="7 8" id="KW-0862">Zinc</keyword>
<evidence type="ECO:0000256" key="4">
    <source>
        <dbReference type="ARBA" id="ARBA00022691"/>
    </source>
</evidence>
<feature type="binding site" evidence="7 8">
    <location>
        <position position="216"/>
    </location>
    <ligand>
        <name>Zn(2+)</name>
        <dbReference type="ChEBI" id="CHEBI:29105"/>
    </ligand>
</feature>
<feature type="region of interest" description="Disordered" evidence="9">
    <location>
        <begin position="322"/>
        <end position="344"/>
    </location>
</feature>
<dbReference type="Proteomes" id="UP000630353">
    <property type="component" value="Unassembled WGS sequence"/>
</dbReference>
<feature type="binding site" evidence="7 8">
    <location>
        <position position="282"/>
    </location>
    <ligand>
        <name>Zn(2+)</name>
        <dbReference type="ChEBI" id="CHEBI:29105"/>
    </ligand>
</feature>
<dbReference type="RefSeq" id="WP_189993675.1">
    <property type="nucleotide sequence ID" value="NZ_BMZS01000011.1"/>
</dbReference>
<evidence type="ECO:0000259" key="10">
    <source>
        <dbReference type="PROSITE" id="PS50970"/>
    </source>
</evidence>
<organism evidence="11 12">
    <name type="scientific">Thalassobaculum fulvum</name>
    <dbReference type="NCBI Taxonomy" id="1633335"/>
    <lineage>
        <taxon>Bacteria</taxon>
        <taxon>Pseudomonadati</taxon>
        <taxon>Pseudomonadota</taxon>
        <taxon>Alphaproteobacteria</taxon>
        <taxon>Rhodospirillales</taxon>
        <taxon>Thalassobaculaceae</taxon>
        <taxon>Thalassobaculum</taxon>
    </lineage>
</organism>
<dbReference type="GO" id="GO:0032259">
    <property type="term" value="P:methylation"/>
    <property type="evidence" value="ECO:0007669"/>
    <property type="project" value="UniProtKB-KW"/>
</dbReference>
<dbReference type="GO" id="GO:0005829">
    <property type="term" value="C:cytosol"/>
    <property type="evidence" value="ECO:0007669"/>
    <property type="project" value="TreeGrafter"/>
</dbReference>
<dbReference type="Gene3D" id="3.20.20.330">
    <property type="entry name" value="Homocysteine-binding-like domain"/>
    <property type="match status" value="1"/>
</dbReference>
<dbReference type="AlphaFoldDB" id="A0A919CRT3"/>
<comment type="cofactor">
    <cofactor evidence="7">
        <name>Zn(2+)</name>
        <dbReference type="ChEBI" id="CHEBI:29105"/>
    </cofactor>
    <text evidence="7">Binds 1 zinc ion per subunit.</text>
</comment>
<dbReference type="PANTHER" id="PTHR45833">
    <property type="entry name" value="METHIONINE SYNTHASE"/>
    <property type="match status" value="1"/>
</dbReference>
<evidence type="ECO:0000256" key="3">
    <source>
        <dbReference type="ARBA" id="ARBA00022679"/>
    </source>
</evidence>
<reference evidence="11" key="1">
    <citation type="journal article" date="2014" name="Int. J. Syst. Evol. Microbiol.">
        <title>Complete genome sequence of Corynebacterium casei LMG S-19264T (=DSM 44701T), isolated from a smear-ripened cheese.</title>
        <authorList>
            <consortium name="US DOE Joint Genome Institute (JGI-PGF)"/>
            <person name="Walter F."/>
            <person name="Albersmeier A."/>
            <person name="Kalinowski J."/>
            <person name="Ruckert C."/>
        </authorList>
    </citation>
    <scope>NUCLEOTIDE SEQUENCE</scope>
    <source>
        <strain evidence="11">KCTC 42651</strain>
    </source>
</reference>
<dbReference type="GO" id="GO:0008270">
    <property type="term" value="F:zinc ion binding"/>
    <property type="evidence" value="ECO:0007669"/>
    <property type="project" value="InterPro"/>
</dbReference>
<dbReference type="PANTHER" id="PTHR45833:SF1">
    <property type="entry name" value="METHIONINE SYNTHASE"/>
    <property type="match status" value="1"/>
</dbReference>
<dbReference type="SUPFAM" id="SSF82282">
    <property type="entry name" value="Homocysteine S-methyltransferase"/>
    <property type="match status" value="1"/>
</dbReference>
<dbReference type="GO" id="GO:0008705">
    <property type="term" value="F:methionine synthase activity"/>
    <property type="evidence" value="ECO:0007669"/>
    <property type="project" value="TreeGrafter"/>
</dbReference>
<evidence type="ECO:0000313" key="12">
    <source>
        <dbReference type="Proteomes" id="UP000630353"/>
    </source>
</evidence>
<evidence type="ECO:0000256" key="2">
    <source>
        <dbReference type="ARBA" id="ARBA00022603"/>
    </source>
</evidence>
<feature type="domain" description="Hcy-binding" evidence="10">
    <location>
        <begin position="3"/>
        <end position="297"/>
    </location>
</feature>
<dbReference type="NCBIfam" id="NF005718">
    <property type="entry name" value="PRK07534.1"/>
    <property type="match status" value="1"/>
</dbReference>
<dbReference type="PIRSF" id="PIRSF037505">
    <property type="entry name" value="Betaine_HMT"/>
    <property type="match status" value="1"/>
</dbReference>
<protein>
    <submittedName>
        <fullName evidence="11">Homocysteine S-methyltransferase</fullName>
    </submittedName>
</protein>
<dbReference type="Pfam" id="PF02574">
    <property type="entry name" value="S-methyl_trans"/>
    <property type="match status" value="1"/>
</dbReference>
<dbReference type="GO" id="GO:0050667">
    <property type="term" value="P:homocysteine metabolic process"/>
    <property type="evidence" value="ECO:0007669"/>
    <property type="project" value="TreeGrafter"/>
</dbReference>
<name>A0A919CRT3_9PROT</name>
<keyword evidence="4" id="KW-0949">S-adenosyl-L-methionine</keyword>
<keyword evidence="5 7" id="KW-0479">Metal-binding</keyword>
<accession>A0A919CRT3</accession>
<evidence type="ECO:0000256" key="1">
    <source>
        <dbReference type="ARBA" id="ARBA00010398"/>
    </source>
</evidence>
<keyword evidence="3 8" id="KW-0808">Transferase</keyword>
<keyword evidence="12" id="KW-1185">Reference proteome</keyword>